<accession>A0A0G0IPW2</accession>
<dbReference type="Gene3D" id="3.90.1640.10">
    <property type="entry name" value="inorganic pyrophosphatase (n-terminal core)"/>
    <property type="match status" value="1"/>
</dbReference>
<dbReference type="EMBL" id="LBSM01000011">
    <property type="protein sequence ID" value="KKQ18056.1"/>
    <property type="molecule type" value="Genomic_DNA"/>
</dbReference>
<evidence type="ECO:0000313" key="4">
    <source>
        <dbReference type="Proteomes" id="UP000034508"/>
    </source>
</evidence>
<gene>
    <name evidence="3" type="ORF">US31_C0011G0038</name>
</gene>
<sequence>MPVDKLISKIKNYENILLMVHVEPDGDTLAATVAFYIALKSLGKKVSMVCIDEIPKPFLFLPQIEHIQKDILFGDFEIIIVIDCGDLRRTGFPERLKKFAKVFKNFINIDHHPKNDLWKIANINIVDQSASSASEIVWEILKKLPVELNRNIATAILTGIYTDTGGFKHSNTSPKTLEIAAELLAHGARLKTITKNVSLNKSVAALKLWGVALSRLHKNQHLQIVSSVITHQDLDDCGATYYELAGGVNLMNSIPDSKAAILFFETPEGGIRASLRTEKDNVDIGKIAKLFGGGGHKKAAGFTIEAELKLNGQDWEIVLR</sequence>
<comment type="caution">
    <text evidence="3">The sequence shown here is derived from an EMBL/GenBank/DDBJ whole genome shotgun (WGS) entry which is preliminary data.</text>
</comment>
<feature type="domain" description="DHHA1" evidence="2">
    <location>
        <begin position="243"/>
        <end position="309"/>
    </location>
</feature>
<name>A0A0G0IPW2_9BACT</name>
<dbReference type="GO" id="GO:0003676">
    <property type="term" value="F:nucleic acid binding"/>
    <property type="evidence" value="ECO:0007669"/>
    <property type="project" value="InterPro"/>
</dbReference>
<dbReference type="Pfam" id="PF01368">
    <property type="entry name" value="DHH"/>
    <property type="match status" value="1"/>
</dbReference>
<dbReference type="AlphaFoldDB" id="A0A0G0IPW2"/>
<dbReference type="Gene3D" id="3.10.310.30">
    <property type="match status" value="1"/>
</dbReference>
<dbReference type="Proteomes" id="UP000034508">
    <property type="component" value="Unassembled WGS sequence"/>
</dbReference>
<evidence type="ECO:0000259" key="1">
    <source>
        <dbReference type="Pfam" id="PF01368"/>
    </source>
</evidence>
<dbReference type="InterPro" id="IPR003156">
    <property type="entry name" value="DHHA1_dom"/>
</dbReference>
<organism evidence="3 4">
    <name type="scientific">Berkelbacteria bacterium GW2011_GWA1_36_9</name>
    <dbReference type="NCBI Taxonomy" id="1618331"/>
    <lineage>
        <taxon>Bacteria</taxon>
        <taxon>Candidatus Berkelbacteria</taxon>
    </lineage>
</organism>
<dbReference type="PANTHER" id="PTHR47618:SF1">
    <property type="entry name" value="BIFUNCTIONAL OLIGORIBONUCLEASE AND PAP PHOSPHATASE NRNA"/>
    <property type="match status" value="1"/>
</dbReference>
<proteinExistence type="predicted"/>
<dbReference type="InterPro" id="IPR051319">
    <property type="entry name" value="Oligoribo/pAp-PDE_c-di-AMP_PDE"/>
</dbReference>
<evidence type="ECO:0000313" key="3">
    <source>
        <dbReference type="EMBL" id="KKQ18056.1"/>
    </source>
</evidence>
<dbReference type="Pfam" id="PF02272">
    <property type="entry name" value="DHHA1"/>
    <property type="match status" value="1"/>
</dbReference>
<dbReference type="InterPro" id="IPR001667">
    <property type="entry name" value="DDH_dom"/>
</dbReference>
<reference evidence="3 4" key="1">
    <citation type="journal article" date="2015" name="Nature">
        <title>rRNA introns, odd ribosomes, and small enigmatic genomes across a large radiation of phyla.</title>
        <authorList>
            <person name="Brown C.T."/>
            <person name="Hug L.A."/>
            <person name="Thomas B.C."/>
            <person name="Sharon I."/>
            <person name="Castelle C.J."/>
            <person name="Singh A."/>
            <person name="Wilkins M.J."/>
            <person name="Williams K.H."/>
            <person name="Banfield J.F."/>
        </authorList>
    </citation>
    <scope>NUCLEOTIDE SEQUENCE [LARGE SCALE GENOMIC DNA]</scope>
</reference>
<evidence type="ECO:0000259" key="2">
    <source>
        <dbReference type="Pfam" id="PF02272"/>
    </source>
</evidence>
<dbReference type="SUPFAM" id="SSF64182">
    <property type="entry name" value="DHH phosphoesterases"/>
    <property type="match status" value="1"/>
</dbReference>
<dbReference type="InterPro" id="IPR038763">
    <property type="entry name" value="DHH_sf"/>
</dbReference>
<dbReference type="PANTHER" id="PTHR47618">
    <property type="entry name" value="BIFUNCTIONAL OLIGORIBONUCLEASE AND PAP PHOSPHATASE NRNA"/>
    <property type="match status" value="1"/>
</dbReference>
<protein>
    <submittedName>
        <fullName evidence="3">MgpA protein</fullName>
    </submittedName>
</protein>
<feature type="domain" description="DDH" evidence="1">
    <location>
        <begin position="15"/>
        <end position="160"/>
    </location>
</feature>
<dbReference type="PATRIC" id="fig|1618331.3.peg.650"/>